<dbReference type="Gene3D" id="3.90.190.10">
    <property type="entry name" value="Protein tyrosine phosphatase superfamily"/>
    <property type="match status" value="1"/>
</dbReference>
<sequence length="62" mass="6888">MFIHCQHGADRTGTIIACYRIRHDGWTADAALAEAKRYGMSEWEFGMKDFVRHFPAAAASGG</sequence>
<keyword evidence="3" id="KW-1185">Reference proteome</keyword>
<dbReference type="EMBL" id="CP080507">
    <property type="protein sequence ID" value="QYM78746.1"/>
    <property type="molecule type" value="Genomic_DNA"/>
</dbReference>
<dbReference type="InterPro" id="IPR000387">
    <property type="entry name" value="Tyr_Pase_dom"/>
</dbReference>
<dbReference type="PROSITE" id="PS00383">
    <property type="entry name" value="TYR_PHOSPHATASE_1"/>
    <property type="match status" value="1"/>
</dbReference>
<dbReference type="KEGG" id="ole:K0B96_15800"/>
<dbReference type="InterPro" id="IPR029021">
    <property type="entry name" value="Prot-tyrosine_phosphatase-like"/>
</dbReference>
<dbReference type="Proteomes" id="UP000825051">
    <property type="component" value="Chromosome"/>
</dbReference>
<evidence type="ECO:0000313" key="3">
    <source>
        <dbReference type="Proteomes" id="UP000825051"/>
    </source>
</evidence>
<proteinExistence type="predicted"/>
<evidence type="ECO:0000259" key="1">
    <source>
        <dbReference type="PROSITE" id="PS50056"/>
    </source>
</evidence>
<accession>A0A8F9XL14</accession>
<dbReference type="AlphaFoldDB" id="A0A8F9XL14"/>
<dbReference type="RefSeq" id="WP_220161850.1">
    <property type="nucleotide sequence ID" value="NZ_CP080507.1"/>
</dbReference>
<dbReference type="CDD" id="cd14494">
    <property type="entry name" value="PTP_DSP_cys"/>
    <property type="match status" value="1"/>
</dbReference>
<dbReference type="InterPro" id="IPR016130">
    <property type="entry name" value="Tyr_Pase_AS"/>
</dbReference>
<reference evidence="2" key="1">
    <citation type="submission" date="2021-08" db="EMBL/GenBank/DDBJ databases">
        <title>Genome of a novel bacterium of the phylum Verrucomicrobia, Oleiharenicola sp. KSB-15.</title>
        <authorList>
            <person name="Chung J.-H."/>
            <person name="Ahn J.-H."/>
            <person name="Yoon Y."/>
            <person name="Kim D.-Y."/>
            <person name="An S.-H."/>
            <person name="Park I."/>
            <person name="Yeon J."/>
        </authorList>
    </citation>
    <scope>NUCLEOTIDE SEQUENCE</scope>
    <source>
        <strain evidence="2">KSB-15</strain>
    </source>
</reference>
<protein>
    <recommendedName>
        <fullName evidence="1">Tyrosine specific protein phosphatases domain-containing protein</fullName>
    </recommendedName>
</protein>
<name>A0A8F9XL14_9BACT</name>
<dbReference type="PROSITE" id="PS50056">
    <property type="entry name" value="TYR_PHOSPHATASE_2"/>
    <property type="match status" value="1"/>
</dbReference>
<organism evidence="2 3">
    <name type="scientific">Horticoccus luteus</name>
    <dbReference type="NCBI Taxonomy" id="2862869"/>
    <lineage>
        <taxon>Bacteria</taxon>
        <taxon>Pseudomonadati</taxon>
        <taxon>Verrucomicrobiota</taxon>
        <taxon>Opitutia</taxon>
        <taxon>Opitutales</taxon>
        <taxon>Opitutaceae</taxon>
        <taxon>Horticoccus</taxon>
    </lineage>
</organism>
<dbReference type="SUPFAM" id="SSF52799">
    <property type="entry name" value="(Phosphotyrosine protein) phosphatases II"/>
    <property type="match status" value="1"/>
</dbReference>
<evidence type="ECO:0000313" key="2">
    <source>
        <dbReference type="EMBL" id="QYM78746.1"/>
    </source>
</evidence>
<gene>
    <name evidence="2" type="ORF">K0B96_15800</name>
</gene>
<feature type="domain" description="Tyrosine specific protein phosphatases" evidence="1">
    <location>
        <begin position="1"/>
        <end position="37"/>
    </location>
</feature>